<reference evidence="2" key="1">
    <citation type="submission" date="2020-05" db="EMBL/GenBank/DDBJ databases">
        <title>Mycena genomes resolve the evolution of fungal bioluminescence.</title>
        <authorList>
            <person name="Tsai I.J."/>
        </authorList>
    </citation>
    <scope>NUCLEOTIDE SEQUENCE</scope>
    <source>
        <strain evidence="2">CCC161011</strain>
    </source>
</reference>
<dbReference type="EMBL" id="JACAZI010000010">
    <property type="protein sequence ID" value="KAF7349906.1"/>
    <property type="molecule type" value="Genomic_DNA"/>
</dbReference>
<evidence type="ECO:0000256" key="1">
    <source>
        <dbReference type="SAM" id="SignalP"/>
    </source>
</evidence>
<feature type="signal peptide" evidence="1">
    <location>
        <begin position="1"/>
        <end position="22"/>
    </location>
</feature>
<dbReference type="AlphaFoldDB" id="A0A8H6Y0F8"/>
<sequence length="120" mass="13155">MAAHIATLALLTALHIRTGNTAEDLADVRALFEAVPSLFEVVGLHFTGIGQWEIGGLDNLRTALIRTALPSLHRLEISVRLIVAWTDSVVPRSEIWAALAEFDTLLSLVVLPFLSVRIEF</sequence>
<comment type="caution">
    <text evidence="2">The sequence shown here is derived from an EMBL/GenBank/DDBJ whole genome shotgun (WGS) entry which is preliminary data.</text>
</comment>
<evidence type="ECO:0000313" key="2">
    <source>
        <dbReference type="EMBL" id="KAF7349906.1"/>
    </source>
</evidence>
<evidence type="ECO:0000313" key="3">
    <source>
        <dbReference type="Proteomes" id="UP000620124"/>
    </source>
</evidence>
<proteinExistence type="predicted"/>
<accession>A0A8H6Y0F8</accession>
<feature type="chain" id="PRO_5034127755" evidence="1">
    <location>
        <begin position="23"/>
        <end position="120"/>
    </location>
</feature>
<keyword evidence="1" id="KW-0732">Signal</keyword>
<protein>
    <submittedName>
        <fullName evidence="2">Uncharacterized protein</fullName>
    </submittedName>
</protein>
<dbReference type="Proteomes" id="UP000620124">
    <property type="component" value="Unassembled WGS sequence"/>
</dbReference>
<name>A0A8H6Y0F8_9AGAR</name>
<gene>
    <name evidence="2" type="ORF">MVEN_01291300</name>
</gene>
<organism evidence="2 3">
    <name type="scientific">Mycena venus</name>
    <dbReference type="NCBI Taxonomy" id="2733690"/>
    <lineage>
        <taxon>Eukaryota</taxon>
        <taxon>Fungi</taxon>
        <taxon>Dikarya</taxon>
        <taxon>Basidiomycota</taxon>
        <taxon>Agaricomycotina</taxon>
        <taxon>Agaricomycetes</taxon>
        <taxon>Agaricomycetidae</taxon>
        <taxon>Agaricales</taxon>
        <taxon>Marasmiineae</taxon>
        <taxon>Mycenaceae</taxon>
        <taxon>Mycena</taxon>
    </lineage>
</organism>
<keyword evidence="3" id="KW-1185">Reference proteome</keyword>